<name>A0A7V0Z786_UNCW3</name>
<protein>
    <submittedName>
        <fullName evidence="1">Uncharacterized protein</fullName>
    </submittedName>
</protein>
<dbReference type="EMBL" id="DSKY01000022">
    <property type="protein sequence ID" value="HDY59961.1"/>
    <property type="molecule type" value="Genomic_DNA"/>
</dbReference>
<organism evidence="1">
    <name type="scientific">candidate division WOR-3 bacterium</name>
    <dbReference type="NCBI Taxonomy" id="2052148"/>
    <lineage>
        <taxon>Bacteria</taxon>
        <taxon>Bacteria division WOR-3</taxon>
    </lineage>
</organism>
<evidence type="ECO:0000313" key="1">
    <source>
        <dbReference type="EMBL" id="HDY59961.1"/>
    </source>
</evidence>
<gene>
    <name evidence="1" type="ORF">ENP86_10525</name>
</gene>
<sequence length="162" mass="18389">MKQDFLAAIIIFIVWTSLVDGAVPPNIPNSYTGIMWMPATWTYPGKDEEIRYTIGLNLEKLRLHGFRIADPYINGNSIEQFLSIFIPDNGYVLLMSHGGELNDPAWLMVEAYEDQNTALQRLAVLQAQYPNVAELMSVRIVLPFPGQPPIYYGICVESYFLE</sequence>
<dbReference type="AlphaFoldDB" id="A0A7V0Z786"/>
<comment type="caution">
    <text evidence="1">The sequence shown here is derived from an EMBL/GenBank/DDBJ whole genome shotgun (WGS) entry which is preliminary data.</text>
</comment>
<proteinExistence type="predicted"/>
<accession>A0A7V0Z786</accession>
<reference evidence="1" key="1">
    <citation type="journal article" date="2020" name="mSystems">
        <title>Genome- and Community-Level Interaction Insights into Carbon Utilization and Element Cycling Functions of Hydrothermarchaeota in Hydrothermal Sediment.</title>
        <authorList>
            <person name="Zhou Z."/>
            <person name="Liu Y."/>
            <person name="Xu W."/>
            <person name="Pan J."/>
            <person name="Luo Z.H."/>
            <person name="Li M."/>
        </authorList>
    </citation>
    <scope>NUCLEOTIDE SEQUENCE [LARGE SCALE GENOMIC DNA]</scope>
    <source>
        <strain evidence="1">SpSt-258</strain>
    </source>
</reference>